<keyword evidence="3" id="KW-0175">Coiled coil</keyword>
<dbReference type="EMBL" id="JAVRRR010000049">
    <property type="protein sequence ID" value="KAK5147222.1"/>
    <property type="molecule type" value="Genomic_DNA"/>
</dbReference>
<feature type="compositionally biased region" description="Basic and acidic residues" evidence="4">
    <location>
        <begin position="653"/>
        <end position="676"/>
    </location>
</feature>
<feature type="region of interest" description="Disordered" evidence="4">
    <location>
        <begin position="1086"/>
        <end position="1192"/>
    </location>
</feature>
<dbReference type="Proteomes" id="UP001308179">
    <property type="component" value="Unassembled WGS sequence"/>
</dbReference>
<name>A0ABR0LFI1_9PEZI</name>
<dbReference type="EC" id="4.3.2.9" evidence="1"/>
<feature type="compositionally biased region" description="Basic and acidic residues" evidence="4">
    <location>
        <begin position="799"/>
        <end position="823"/>
    </location>
</feature>
<dbReference type="PANTHER" id="PTHR12935">
    <property type="entry name" value="GAMMA-GLUTAMYLCYCLOTRANSFERASE"/>
    <property type="match status" value="1"/>
</dbReference>
<gene>
    <name evidence="5" type="ORF">LTR32_001312</name>
</gene>
<evidence type="ECO:0000313" key="5">
    <source>
        <dbReference type="EMBL" id="KAK5147222.1"/>
    </source>
</evidence>
<feature type="region of interest" description="Disordered" evidence="4">
    <location>
        <begin position="988"/>
        <end position="1021"/>
    </location>
</feature>
<feature type="compositionally biased region" description="Basic and acidic residues" evidence="4">
    <location>
        <begin position="1159"/>
        <end position="1168"/>
    </location>
</feature>
<dbReference type="Gene3D" id="3.10.490.10">
    <property type="entry name" value="Gamma-glutamyl cyclotransferase-like"/>
    <property type="match status" value="1"/>
</dbReference>
<feature type="compositionally biased region" description="Polar residues" evidence="4">
    <location>
        <begin position="882"/>
        <end position="891"/>
    </location>
</feature>
<dbReference type="PANTHER" id="PTHR12935:SF0">
    <property type="entry name" value="GAMMA-GLUTAMYLCYCLOTRANSFERASE"/>
    <property type="match status" value="1"/>
</dbReference>
<proteinExistence type="predicted"/>
<organism evidence="5 6">
    <name type="scientific">Rachicladosporium monterosium</name>
    <dbReference type="NCBI Taxonomy" id="1507873"/>
    <lineage>
        <taxon>Eukaryota</taxon>
        <taxon>Fungi</taxon>
        <taxon>Dikarya</taxon>
        <taxon>Ascomycota</taxon>
        <taxon>Pezizomycotina</taxon>
        <taxon>Dothideomycetes</taxon>
        <taxon>Dothideomycetidae</taxon>
        <taxon>Cladosporiales</taxon>
        <taxon>Cladosporiaceae</taxon>
        <taxon>Rachicladosporium</taxon>
    </lineage>
</organism>
<feature type="region of interest" description="Disordered" evidence="4">
    <location>
        <begin position="125"/>
        <end position="145"/>
    </location>
</feature>
<accession>A0ABR0LFI1</accession>
<comment type="caution">
    <text evidence="5">The sequence shown here is derived from an EMBL/GenBank/DDBJ whole genome shotgun (WGS) entry which is preliminary data.</text>
</comment>
<keyword evidence="2" id="KW-0456">Lyase</keyword>
<feature type="region of interest" description="Disordered" evidence="4">
    <location>
        <begin position="521"/>
        <end position="684"/>
    </location>
</feature>
<evidence type="ECO:0000256" key="2">
    <source>
        <dbReference type="ARBA" id="ARBA00023239"/>
    </source>
</evidence>
<keyword evidence="6" id="KW-1185">Reference proteome</keyword>
<feature type="compositionally biased region" description="Low complexity" evidence="4">
    <location>
        <begin position="1139"/>
        <end position="1151"/>
    </location>
</feature>
<feature type="compositionally biased region" description="Polar residues" evidence="4">
    <location>
        <begin position="840"/>
        <end position="849"/>
    </location>
</feature>
<protein>
    <recommendedName>
        <fullName evidence="1">gamma-glutamylcyclotransferase</fullName>
        <ecNumber evidence="1">4.3.2.9</ecNumber>
    </recommendedName>
</protein>
<feature type="region of interest" description="Disordered" evidence="4">
    <location>
        <begin position="415"/>
        <end position="470"/>
    </location>
</feature>
<evidence type="ECO:0000256" key="1">
    <source>
        <dbReference type="ARBA" id="ARBA00012346"/>
    </source>
</evidence>
<feature type="compositionally biased region" description="Polar residues" evidence="4">
    <location>
        <begin position="529"/>
        <end position="538"/>
    </location>
</feature>
<feature type="region of interest" description="Disordered" evidence="4">
    <location>
        <begin position="910"/>
        <end position="961"/>
    </location>
</feature>
<feature type="compositionally biased region" description="Low complexity" evidence="4">
    <location>
        <begin position="996"/>
        <end position="1007"/>
    </location>
</feature>
<feature type="compositionally biased region" description="Basic and acidic residues" evidence="4">
    <location>
        <begin position="577"/>
        <end position="592"/>
    </location>
</feature>
<reference evidence="5 6" key="1">
    <citation type="submission" date="2023-08" db="EMBL/GenBank/DDBJ databases">
        <title>Black Yeasts Isolated from many extreme environments.</title>
        <authorList>
            <person name="Coleine C."/>
            <person name="Stajich J.E."/>
            <person name="Selbmann L."/>
        </authorList>
    </citation>
    <scope>NUCLEOTIDE SEQUENCE [LARGE SCALE GENOMIC DNA]</scope>
    <source>
        <strain evidence="5 6">CCFEE 5386</strain>
    </source>
</reference>
<feature type="coiled-coil region" evidence="3">
    <location>
        <begin position="1477"/>
        <end position="1518"/>
    </location>
</feature>
<evidence type="ECO:0000256" key="3">
    <source>
        <dbReference type="SAM" id="Coils"/>
    </source>
</evidence>
<feature type="region of interest" description="Disordered" evidence="4">
    <location>
        <begin position="783"/>
        <end position="895"/>
    </location>
</feature>
<feature type="compositionally biased region" description="Polar residues" evidence="4">
    <location>
        <begin position="447"/>
        <end position="456"/>
    </location>
</feature>
<evidence type="ECO:0000256" key="4">
    <source>
        <dbReference type="SAM" id="MobiDB-lite"/>
    </source>
</evidence>
<feature type="compositionally biased region" description="Basic and acidic residues" evidence="4">
    <location>
        <begin position="51"/>
        <end position="66"/>
    </location>
</feature>
<feature type="compositionally biased region" description="Polar residues" evidence="4">
    <location>
        <begin position="783"/>
        <end position="798"/>
    </location>
</feature>
<feature type="compositionally biased region" description="Polar residues" evidence="4">
    <location>
        <begin position="1393"/>
        <end position="1403"/>
    </location>
</feature>
<dbReference type="InterPro" id="IPR017939">
    <property type="entry name" value="G-Glutamylcylcotransferase"/>
</dbReference>
<evidence type="ECO:0000313" key="6">
    <source>
        <dbReference type="Proteomes" id="UP001308179"/>
    </source>
</evidence>
<feature type="compositionally biased region" description="Low complexity" evidence="4">
    <location>
        <begin position="36"/>
        <end position="49"/>
    </location>
</feature>
<feature type="region of interest" description="Disordered" evidence="4">
    <location>
        <begin position="357"/>
        <end position="378"/>
    </location>
</feature>
<sequence>MEPSSIEASPDRALAAAFAIQQLYRKMTKSTPFHGSTAAKASLSSATSADSFRETQRDPHEHLRRPEIERGTYLYLAYGSNLSNETFRGNRGIKPLSQVNVQVPSLKLTFDLPGIPYAEPCFANSGSRDAEHDDPHSPAAFDVNNEKTPLLRQDKENGGYRKDRWHKGLIGVVYEVTQEDYTHIIATEGGGASYHDVLVDCHPFVTADPNAPVPDNPTLPAFKAHTLFAPAAPPGQPPKHGGRFQRSDPGYAQPSARYLKLITDGAAELGLPLEYQDYLHAIRPYTITSAKQRVGQYVFLAIWLPIVSFIFMTGKMFQDENGRLPRWMVELSGAIFKGVWASYDSFFEPMFGDGERSIPDGGDDVDGGDENAREAGSRFSRMLHGEARSIDVEKGYAAQGLIESYQSKTVINVSEDAHTSPSVDKSPVADADDERVEDSLNEHRRTNTGGPVQSPRQPAEDSEEDDLYGLSPQGKASIAAANLVKKDRANTSAPPPGSTVDGHWSQQPAVEIALHEEVTGSAPHGSLVNDATTPTAAQKATDDKPKSRKLGMFAQTPVGGREKSVQGAQKRKGVKAGARDEWDDDRAFEPSKKGKVAQRSTPGTLKRPTLSAKSRGPASIGKPTYDMPESPPLHIETTTMSKRGGTAKKPAPAKREISKASKWRGAAEDEHVETAGKGRPRKLAKLSDSNNFSELEIRKQPARQAKVLNGAAGSRIGEVEEADEPALDKPLAASATIKDAKHVSTKIAGRGIDETIEDFEYAVVTYDDDNKLAAGDRDIQQGSLRATARNTVQNPQVKTHTDLNNEQRDSHGVSKQSKHDTDRVGGSQANAITLSDGLDPSSSVLSTPEITRPAAATLAQVRPSGTEGRRAPQTPAVFHSSPPLNNAQGTHQPPAGLLEHAESHRTTIISFGRSGPRNQGTRSAKKSVIGSARTDRTQGRRSKGRSSPAATSTKSYRTDRTAMPNNVAEDVGDALAGFLKIPANLSGKSVAPDKTQAASLHAQSQASRPIAPLRPPTDITDDSWTYVEDAIDGREPQVRATVPAQGGKPLKKPLVDRTASQLAMPPPALELGSTVKSGQATASSAVRRKAAVGQTASVDKEGGKAATKPSVKRSYEQDSFSHPAPKKSKRIALDTQRTQAAADHPAAIPQAKVTLPEHVPTREPEPRKRAERKISRHASQGVDINGSPIPKNMVVPENATTLETYTQHAGLSPDQRLPASDIAVRRTMTDSPTNPTFFEEMLAVPSHQVKILASNEKRKPASPREDSQAITGVVLGKVNAKQLVMRDEGVPPPTDPFLSSESLRKVPKGPSSSSLFSEELRTRAEQIANKRRHAALADEEEDPDKTLVEPAPASKRLNGNPTSKRLRAAFADEDDPDQTLVEPEPRPKRPKGNATNTRKNASAISAADKENTADMPVIGLWRDALRPHQLNLFDELVAVSHRLVRHLVDHETALHEAVYDYQRRGLNIIEQAELVRAQDYEKALKQLAREKEAVRQGLRQQSERMRGAMERVLQMKAERSKTDVLLLAKQARLEEMLAQLGGV</sequence>
<feature type="region of interest" description="Disordered" evidence="4">
    <location>
        <begin position="32"/>
        <end position="66"/>
    </location>
</feature>
<feature type="region of interest" description="Disordered" evidence="4">
    <location>
        <begin position="1286"/>
        <end position="1408"/>
    </location>
</feature>